<evidence type="ECO:0000313" key="1">
    <source>
        <dbReference type="EMBL" id="MBP2058781.1"/>
    </source>
</evidence>
<comment type="caution">
    <text evidence="1">The sequence shown here is derived from an EMBL/GenBank/DDBJ whole genome shotgun (WGS) entry which is preliminary data.</text>
</comment>
<keyword evidence="2" id="KW-1185">Reference proteome</keyword>
<gene>
    <name evidence="1" type="ORF">J2Z60_001972</name>
</gene>
<proteinExistence type="predicted"/>
<reference evidence="1 2" key="1">
    <citation type="submission" date="2021-03" db="EMBL/GenBank/DDBJ databases">
        <title>Genomic Encyclopedia of Type Strains, Phase IV (KMG-IV): sequencing the most valuable type-strain genomes for metagenomic binning, comparative biology and taxonomic classification.</title>
        <authorList>
            <person name="Goeker M."/>
        </authorList>
    </citation>
    <scope>NUCLEOTIDE SEQUENCE [LARGE SCALE GENOMIC DNA]</scope>
    <source>
        <strain evidence="1 2">DSM 101872</strain>
    </source>
</reference>
<organism evidence="1 2">
    <name type="scientific">Lactobacillus colini</name>
    <dbReference type="NCBI Taxonomy" id="1819254"/>
    <lineage>
        <taxon>Bacteria</taxon>
        <taxon>Bacillati</taxon>
        <taxon>Bacillota</taxon>
        <taxon>Bacilli</taxon>
        <taxon>Lactobacillales</taxon>
        <taxon>Lactobacillaceae</taxon>
        <taxon>Lactobacillus</taxon>
    </lineage>
</organism>
<sequence>MKKSTILFVGIIVIFSLASYGINWSTIRYHIPEIQNILSNIPFIK</sequence>
<evidence type="ECO:0000313" key="2">
    <source>
        <dbReference type="Proteomes" id="UP001519292"/>
    </source>
</evidence>
<accession>A0ABS4MGF7</accession>
<dbReference type="RefSeq" id="WP_209687496.1">
    <property type="nucleotide sequence ID" value="NZ_JAGGLU010000014.1"/>
</dbReference>
<protein>
    <submittedName>
        <fullName evidence="1">Uncharacterized protein</fullName>
    </submittedName>
</protein>
<dbReference type="Proteomes" id="UP001519292">
    <property type="component" value="Unassembled WGS sequence"/>
</dbReference>
<dbReference type="EMBL" id="JAGGLU010000014">
    <property type="protein sequence ID" value="MBP2058781.1"/>
    <property type="molecule type" value="Genomic_DNA"/>
</dbReference>
<name>A0ABS4MGF7_9LACO</name>